<keyword evidence="2" id="KW-0489">Methyltransferase</keyword>
<accession>A0ABY4RHQ1</accession>
<dbReference type="CDD" id="cd02440">
    <property type="entry name" value="AdoMet_MTases"/>
    <property type="match status" value="1"/>
</dbReference>
<dbReference type="InterPro" id="IPR029063">
    <property type="entry name" value="SAM-dependent_MTases_sf"/>
</dbReference>
<organism evidence="2 3">
    <name type="scientific">Paenibacillus konkukensis</name>
    <dbReference type="NCBI Taxonomy" id="2020716"/>
    <lineage>
        <taxon>Bacteria</taxon>
        <taxon>Bacillati</taxon>
        <taxon>Bacillota</taxon>
        <taxon>Bacilli</taxon>
        <taxon>Bacillales</taxon>
        <taxon>Paenibacillaceae</taxon>
        <taxon>Paenibacillus</taxon>
    </lineage>
</organism>
<name>A0ABY4RHQ1_9BACL</name>
<dbReference type="PANTHER" id="PTHR42912">
    <property type="entry name" value="METHYLTRANSFERASE"/>
    <property type="match status" value="1"/>
</dbReference>
<dbReference type="EC" id="2.1.1.-" evidence="2"/>
<proteinExistence type="predicted"/>
<gene>
    <name evidence="2" type="primary">ycgJ_1</name>
    <name evidence="2" type="ORF">SK3146_00542</name>
</gene>
<dbReference type="Gene3D" id="3.40.50.150">
    <property type="entry name" value="Vaccinia Virus protein VP39"/>
    <property type="match status" value="1"/>
</dbReference>
<dbReference type="Pfam" id="PF08241">
    <property type="entry name" value="Methyltransf_11"/>
    <property type="match status" value="1"/>
</dbReference>
<keyword evidence="2" id="KW-0808">Transferase</keyword>
<evidence type="ECO:0000313" key="2">
    <source>
        <dbReference type="EMBL" id="UQZ81386.1"/>
    </source>
</evidence>
<dbReference type="GO" id="GO:0032259">
    <property type="term" value="P:methylation"/>
    <property type="evidence" value="ECO:0007669"/>
    <property type="project" value="UniProtKB-KW"/>
</dbReference>
<dbReference type="PANTHER" id="PTHR42912:SF80">
    <property type="entry name" value="METHYLTRANSFERASE DOMAIN-CONTAINING PROTEIN"/>
    <property type="match status" value="1"/>
</dbReference>
<evidence type="ECO:0000313" key="3">
    <source>
        <dbReference type="Proteomes" id="UP001057134"/>
    </source>
</evidence>
<evidence type="ECO:0000259" key="1">
    <source>
        <dbReference type="Pfam" id="PF08241"/>
    </source>
</evidence>
<feature type="domain" description="Methyltransferase type 11" evidence="1">
    <location>
        <begin position="72"/>
        <end position="166"/>
    </location>
</feature>
<keyword evidence="3" id="KW-1185">Reference proteome</keyword>
<dbReference type="EMBL" id="CP027059">
    <property type="protein sequence ID" value="UQZ81386.1"/>
    <property type="molecule type" value="Genomic_DNA"/>
</dbReference>
<sequence length="278" mass="31324">MFDAEQQEEAEGADAMSTKSMKERIIEDWNWRSREYTGRSDMYLQTERQQRLWKETLTGLLPARGEERLDVLDVGTGPGFLALQFASMGHTVTGLDLSPSMLEIAAEKAAVLELPCSFIEGDAESLPFPDHSFDVVANRHLLWTLPNPGRAIREWVRVLKPGGRVLVMDGDWTNKQLTYKQKMRIFMGHSLTFFTKGKIPWKGKGRGYDDLAHMLPFSGVDPGKVIALMEAAGLNGVREHDVQHLLDADAESFPLAYRWSFIDSHRRFIVAGNKTGSI</sequence>
<dbReference type="SUPFAM" id="SSF53335">
    <property type="entry name" value="S-adenosyl-L-methionine-dependent methyltransferases"/>
    <property type="match status" value="1"/>
</dbReference>
<protein>
    <submittedName>
        <fullName evidence="2">Methyltransferase YcgJ</fullName>
        <ecNumber evidence="2">2.1.1.-</ecNumber>
    </submittedName>
</protein>
<dbReference type="InterPro" id="IPR050508">
    <property type="entry name" value="Methyltransf_Superfamily"/>
</dbReference>
<dbReference type="GO" id="GO:0008168">
    <property type="term" value="F:methyltransferase activity"/>
    <property type="evidence" value="ECO:0007669"/>
    <property type="project" value="UniProtKB-KW"/>
</dbReference>
<dbReference type="InterPro" id="IPR013216">
    <property type="entry name" value="Methyltransf_11"/>
</dbReference>
<reference evidence="2" key="2">
    <citation type="journal article" date="2021" name="J Anim Sci Technol">
        <title>Complete genome sequence of Paenibacillus konkukensis sp. nov. SK3146 as a potential probiotic strain.</title>
        <authorList>
            <person name="Jung H.I."/>
            <person name="Park S."/>
            <person name="Niu K.M."/>
            <person name="Lee S.W."/>
            <person name="Kothari D."/>
            <person name="Yi K.J."/>
            <person name="Kim S.K."/>
        </authorList>
    </citation>
    <scope>NUCLEOTIDE SEQUENCE</scope>
    <source>
        <strain evidence="2">SK3146</strain>
    </source>
</reference>
<reference evidence="2" key="1">
    <citation type="submission" date="2018-02" db="EMBL/GenBank/DDBJ databases">
        <authorList>
            <person name="Kim S.-K."/>
            <person name="Jung H.-I."/>
            <person name="Lee S.-W."/>
        </authorList>
    </citation>
    <scope>NUCLEOTIDE SEQUENCE</scope>
    <source>
        <strain evidence="2">SK3146</strain>
    </source>
</reference>
<dbReference type="Proteomes" id="UP001057134">
    <property type="component" value="Chromosome"/>
</dbReference>